<keyword evidence="3" id="KW-0540">Nuclease</keyword>
<comment type="caution">
    <text evidence="3">The sequence shown here is derived from an EMBL/GenBank/DDBJ whole genome shotgun (WGS) entry which is preliminary data.</text>
</comment>
<gene>
    <name evidence="3" type="ORF">GBAR_LOCUS19892</name>
</gene>
<dbReference type="GO" id="GO:0005634">
    <property type="term" value="C:nucleus"/>
    <property type="evidence" value="ECO:0007669"/>
    <property type="project" value="TreeGrafter"/>
</dbReference>
<dbReference type="PANTHER" id="PTHR14464:SF4">
    <property type="entry name" value="EXONUCLEASE V"/>
    <property type="match status" value="1"/>
</dbReference>
<dbReference type="Pfam" id="PF09810">
    <property type="entry name" value="Exo5"/>
    <property type="match status" value="2"/>
</dbReference>
<comment type="similarity">
    <text evidence="1">Belongs to the EXO5 family.</text>
</comment>
<evidence type="ECO:0000313" key="3">
    <source>
        <dbReference type="EMBL" id="CAI8035452.1"/>
    </source>
</evidence>
<dbReference type="GO" id="GO:0045145">
    <property type="term" value="F:single-stranded DNA 5'-3' DNA exonuclease activity"/>
    <property type="evidence" value="ECO:0007669"/>
    <property type="project" value="InterPro"/>
</dbReference>
<keyword evidence="3" id="KW-0269">Exonuclease</keyword>
<dbReference type="AlphaFoldDB" id="A0AA35SUB2"/>
<keyword evidence="4" id="KW-1185">Reference proteome</keyword>
<organism evidence="3 4">
    <name type="scientific">Geodia barretti</name>
    <name type="common">Barrett's horny sponge</name>
    <dbReference type="NCBI Taxonomy" id="519541"/>
    <lineage>
        <taxon>Eukaryota</taxon>
        <taxon>Metazoa</taxon>
        <taxon>Porifera</taxon>
        <taxon>Demospongiae</taxon>
        <taxon>Heteroscleromorpha</taxon>
        <taxon>Tetractinellida</taxon>
        <taxon>Astrophorina</taxon>
        <taxon>Geodiidae</taxon>
        <taxon>Geodia</taxon>
    </lineage>
</organism>
<dbReference type="EMBL" id="CASHTH010002803">
    <property type="protein sequence ID" value="CAI8035452.1"/>
    <property type="molecule type" value="Genomic_DNA"/>
</dbReference>
<dbReference type="InterPro" id="IPR011604">
    <property type="entry name" value="PDDEXK-like_dom_sf"/>
</dbReference>
<proteinExistence type="inferred from homology"/>
<dbReference type="PANTHER" id="PTHR14464">
    <property type="entry name" value="EXONUCLEASE V"/>
    <property type="match status" value="1"/>
</dbReference>
<dbReference type="Proteomes" id="UP001174909">
    <property type="component" value="Unassembled WGS sequence"/>
</dbReference>
<dbReference type="GO" id="GO:0036297">
    <property type="term" value="P:interstrand cross-link repair"/>
    <property type="evidence" value="ECO:0007669"/>
    <property type="project" value="TreeGrafter"/>
</dbReference>
<feature type="compositionally biased region" description="Low complexity" evidence="2">
    <location>
        <begin position="7"/>
        <end position="17"/>
    </location>
</feature>
<protein>
    <submittedName>
        <fullName evidence="3">Exonuclease V</fullName>
    </submittedName>
</protein>
<dbReference type="InterPro" id="IPR019190">
    <property type="entry name" value="EXOV"/>
</dbReference>
<keyword evidence="3" id="KW-0378">Hydrolase</keyword>
<evidence type="ECO:0000256" key="2">
    <source>
        <dbReference type="SAM" id="MobiDB-lite"/>
    </source>
</evidence>
<feature type="compositionally biased region" description="Basic and acidic residues" evidence="2">
    <location>
        <begin position="21"/>
        <end position="54"/>
    </location>
</feature>
<reference evidence="3" key="1">
    <citation type="submission" date="2023-03" db="EMBL/GenBank/DDBJ databases">
        <authorList>
            <person name="Steffen K."/>
            <person name="Cardenas P."/>
        </authorList>
    </citation>
    <scope>NUCLEOTIDE SEQUENCE</scope>
</reference>
<evidence type="ECO:0000313" key="4">
    <source>
        <dbReference type="Proteomes" id="UP001174909"/>
    </source>
</evidence>
<evidence type="ECO:0000256" key="1">
    <source>
        <dbReference type="ARBA" id="ARBA00009797"/>
    </source>
</evidence>
<feature type="region of interest" description="Disordered" evidence="2">
    <location>
        <begin position="1"/>
        <end position="54"/>
    </location>
</feature>
<accession>A0AA35SUB2</accession>
<name>A0AA35SUB2_GEOBA</name>
<dbReference type="Gene3D" id="3.90.320.10">
    <property type="match status" value="1"/>
</dbReference>
<sequence>MAESENPLSLPLLPSASDGCNAHKSEDQDVRSPPKKSKTDEAEHGSSPEVEVVKTDEFEFLDGMTRLATLESELEDVKTGLMSRQGLDQFVPFRLLHPWGNRVLSVTDLSGGMWCEVNVEYRKLHRHLKNSREWKRMEEKGIPCGAQDRVHEERFRSPSQERFCLLFLAELEVHEIVKVETVTKEDRAAVQLINTYTQLSVVKTGGMEREVSVFGDPFESGVLVRGIIDQLQYFPEAGELILTDNKTRRAKSLPPTEQKKGTRFQLMLYKYLLDRMCLGLTKGELLYRHLNLERESCLTQGALNHIISCGLSGLFSDELGVAGGLTSSQQGFTEGSSISQQGIGLGLPLVGVLMVHYEHQGSGESLGMDTVEYDEQWMMGELKNRLGYWEGSRPAQGVDIESAWKCSSASSETYAPGDSRDNLKLRRLQDYRHDEKNSLHT</sequence>